<evidence type="ECO:0000313" key="2">
    <source>
        <dbReference type="EMBL" id="MDT0348482.1"/>
    </source>
</evidence>
<proteinExistence type="predicted"/>
<dbReference type="Proteomes" id="UP001183202">
    <property type="component" value="Unassembled WGS sequence"/>
</dbReference>
<dbReference type="RefSeq" id="WP_311554408.1">
    <property type="nucleotide sequence ID" value="NZ_JAVREJ010000002.1"/>
</dbReference>
<protein>
    <submittedName>
        <fullName evidence="2">Uncharacterized protein</fullName>
    </submittedName>
</protein>
<evidence type="ECO:0000256" key="1">
    <source>
        <dbReference type="SAM" id="MobiDB-lite"/>
    </source>
</evidence>
<sequence length="196" mass="21919">MRVTFTRLPDGARSYSVVERSDGVRYRVYDGTATSRLPHDLGHLVVERETGDHEGFWGAVAAGVVFASMEHLDGRRPPHARERSEAAMRERSGGLRRAELMVWLTGKVAEQGVTSPERVRAAAQEALSTFPGASVDADRVLAASRALREAEERWAALRPGEELVVDWPEQRPRRPAHHAGADRGPRRDRGRRQRSR</sequence>
<name>A0ABU2N3I7_9PSEU</name>
<comment type="caution">
    <text evidence="2">The sequence shown here is derived from an EMBL/GenBank/DDBJ whole genome shotgun (WGS) entry which is preliminary data.</text>
</comment>
<accession>A0ABU2N3I7</accession>
<dbReference type="EMBL" id="JAVREJ010000002">
    <property type="protein sequence ID" value="MDT0348482.1"/>
    <property type="molecule type" value="Genomic_DNA"/>
</dbReference>
<organism evidence="2 3">
    <name type="scientific">Pseudonocardia charpentierae</name>
    <dbReference type="NCBI Taxonomy" id="3075545"/>
    <lineage>
        <taxon>Bacteria</taxon>
        <taxon>Bacillati</taxon>
        <taxon>Actinomycetota</taxon>
        <taxon>Actinomycetes</taxon>
        <taxon>Pseudonocardiales</taxon>
        <taxon>Pseudonocardiaceae</taxon>
        <taxon>Pseudonocardia</taxon>
    </lineage>
</organism>
<evidence type="ECO:0000313" key="3">
    <source>
        <dbReference type="Proteomes" id="UP001183202"/>
    </source>
</evidence>
<feature type="region of interest" description="Disordered" evidence="1">
    <location>
        <begin position="164"/>
        <end position="196"/>
    </location>
</feature>
<reference evidence="3" key="1">
    <citation type="submission" date="2023-07" db="EMBL/GenBank/DDBJ databases">
        <title>30 novel species of actinomycetes from the DSMZ collection.</title>
        <authorList>
            <person name="Nouioui I."/>
        </authorList>
    </citation>
    <scope>NUCLEOTIDE SEQUENCE [LARGE SCALE GENOMIC DNA]</scope>
    <source>
        <strain evidence="3">DSM 45834</strain>
    </source>
</reference>
<keyword evidence="3" id="KW-1185">Reference proteome</keyword>
<gene>
    <name evidence="2" type="ORF">RM445_02970</name>
</gene>